<dbReference type="Gene3D" id="2.40.50.140">
    <property type="entry name" value="Nucleic acid-binding proteins"/>
    <property type="match status" value="1"/>
</dbReference>
<feature type="domain" description="TRNA-binding" evidence="5">
    <location>
        <begin position="254"/>
        <end position="355"/>
    </location>
</feature>
<dbReference type="OrthoDB" id="197206at2759"/>
<evidence type="ECO:0000313" key="7">
    <source>
        <dbReference type="EMBL" id="EPY27182.1"/>
    </source>
</evidence>
<dbReference type="AlphaFoldDB" id="S9U8W4"/>
<dbReference type="GO" id="GO:0004812">
    <property type="term" value="F:aminoacyl-tRNA ligase activity"/>
    <property type="evidence" value="ECO:0007669"/>
    <property type="project" value="UniProtKB-KW"/>
</dbReference>
<evidence type="ECO:0000256" key="4">
    <source>
        <dbReference type="SAM" id="MobiDB-lite"/>
    </source>
</evidence>
<protein>
    <submittedName>
        <fullName evidence="6">Aminoacyl tRNA synthase complex-interacting multifunctional protein 1</fullName>
    </submittedName>
    <submittedName>
        <fullName evidence="7">Tyrosyl-tRNA synthetase</fullName>
    </submittedName>
</protein>
<keyword evidence="8" id="KW-1185">Reference proteome</keyword>
<feature type="region of interest" description="Disordered" evidence="4">
    <location>
        <begin position="202"/>
        <end position="236"/>
    </location>
</feature>
<comment type="caution">
    <text evidence="7">The sequence shown here is derived from an EMBL/GenBank/DDBJ whole genome shotgun (WGS) entry which is preliminary data.</text>
</comment>
<feature type="compositionally biased region" description="Low complexity" evidence="4">
    <location>
        <begin position="225"/>
        <end position="236"/>
    </location>
</feature>
<dbReference type="InterPro" id="IPR051270">
    <property type="entry name" value="Tyrosine-tRNA_ligase_regulator"/>
</dbReference>
<evidence type="ECO:0000256" key="1">
    <source>
        <dbReference type="ARBA" id="ARBA00022555"/>
    </source>
</evidence>
<dbReference type="InterPro" id="IPR012340">
    <property type="entry name" value="NA-bd_OB-fold"/>
</dbReference>
<dbReference type="Proteomes" id="UP000015354">
    <property type="component" value="Unassembled WGS sequence"/>
</dbReference>
<evidence type="ECO:0000256" key="2">
    <source>
        <dbReference type="ARBA" id="ARBA00022884"/>
    </source>
</evidence>
<reference evidence="7" key="2">
    <citation type="submission" date="2013-03" db="EMBL/GenBank/DDBJ databases">
        <authorList>
            <person name="Motta M.C.M."/>
            <person name="Martins A.C.A."/>
            <person name="Preta C.M.C.C."/>
            <person name="Silva R."/>
            <person name="de Souza S.S."/>
            <person name="Klein C.C."/>
            <person name="de Almeida L.G.P."/>
            <person name="Cunha O.L."/>
            <person name="Colabardini A.C."/>
            <person name="Lima B.A."/>
            <person name="Machado C.R."/>
            <person name="Soares C.M.A."/>
            <person name="de Menezes C.B.A."/>
            <person name="Bartolomeu D.C."/>
            <person name="Grisard E.C."/>
            <person name="Fantinatti-Garboggini F."/>
            <person name="Rodrigues-Luiz G.F."/>
            <person name="Wagner G."/>
            <person name="Goldman G.H."/>
            <person name="Fietto J.L.R."/>
            <person name="Ciapina L.P."/>
            <person name="Brocchi M."/>
            <person name="Elias M.C."/>
            <person name="Goldman M.H.S."/>
            <person name="Sagot M.-F."/>
            <person name="Pereira M."/>
            <person name="Stoco P.H."/>
            <person name="Teixeira S.M.R."/>
            <person name="de Mendonca-Neto R.P."/>
            <person name="Maciel T.E.F."/>
            <person name="Mendes T.A.O."/>
            <person name="Urmenyi T.P."/>
            <person name="Teixeira M.M.G."/>
            <person name="de Camargo E.F.P."/>
            <person name="de Sousa W."/>
            <person name="Schenkman S."/>
            <person name="de Vasconcelos A.T.R."/>
        </authorList>
    </citation>
    <scope>NUCLEOTIDE SEQUENCE</scope>
</reference>
<dbReference type="InterPro" id="IPR002547">
    <property type="entry name" value="tRNA-bd_dom"/>
</dbReference>
<dbReference type="GO" id="GO:0000049">
    <property type="term" value="F:tRNA binding"/>
    <property type="evidence" value="ECO:0007669"/>
    <property type="project" value="UniProtKB-UniRule"/>
</dbReference>
<gene>
    <name evidence="7" type="ORF">STCU_05879</name>
    <name evidence="6" type="ORF">STCU_09324</name>
</gene>
<dbReference type="PANTHER" id="PTHR11586:SF33">
    <property type="entry name" value="AMINOACYL TRNA SYNTHASE COMPLEX-INTERACTING MULTIFUNCTIONAL PROTEIN 1"/>
    <property type="match status" value="1"/>
</dbReference>
<keyword evidence="7" id="KW-0436">Ligase</keyword>
<reference evidence="7 8" key="1">
    <citation type="journal article" date="2013" name="PLoS ONE">
        <title>Predicting the Proteins of Angomonas deanei, Strigomonas culicis and Their Respective Endosymbionts Reveals New Aspects of the Trypanosomatidae Family.</title>
        <authorList>
            <person name="Motta M.C."/>
            <person name="Martins A.C."/>
            <person name="de Souza S.S."/>
            <person name="Catta-Preta C.M."/>
            <person name="Silva R."/>
            <person name="Klein C.C."/>
            <person name="de Almeida L.G."/>
            <person name="de Lima Cunha O."/>
            <person name="Ciapina L.P."/>
            <person name="Brocchi M."/>
            <person name="Colabardini A.C."/>
            <person name="de Araujo Lima B."/>
            <person name="Machado C.R."/>
            <person name="de Almeida Soares C.M."/>
            <person name="Probst C.M."/>
            <person name="de Menezes C.B."/>
            <person name="Thompson C.E."/>
            <person name="Bartholomeu D.C."/>
            <person name="Gradia D.F."/>
            <person name="Pavoni D.P."/>
            <person name="Grisard E.C."/>
            <person name="Fantinatti-Garboggini F."/>
            <person name="Marchini F.K."/>
            <person name="Rodrigues-Luiz G.F."/>
            <person name="Wagner G."/>
            <person name="Goldman G.H."/>
            <person name="Fietto J.L."/>
            <person name="Elias M.C."/>
            <person name="Goldman M.H."/>
            <person name="Sagot M.F."/>
            <person name="Pereira M."/>
            <person name="Stoco P.H."/>
            <person name="de Mendonca-Neto R.P."/>
            <person name="Teixeira S.M."/>
            <person name="Maciel T.E."/>
            <person name="de Oliveira Mendes T.A."/>
            <person name="Urmenyi T.P."/>
            <person name="de Souza W."/>
            <person name="Schenkman S."/>
            <person name="de Vasconcelos A.T."/>
        </authorList>
    </citation>
    <scope>NUCLEOTIDE SEQUENCE [LARGE SCALE GENOMIC DNA]</scope>
</reference>
<keyword evidence="7" id="KW-0030">Aminoacyl-tRNA synthetase</keyword>
<accession>S9U8W4</accession>
<organism evidence="7 8">
    <name type="scientific">Strigomonas culicis</name>
    <dbReference type="NCBI Taxonomy" id="28005"/>
    <lineage>
        <taxon>Eukaryota</taxon>
        <taxon>Discoba</taxon>
        <taxon>Euglenozoa</taxon>
        <taxon>Kinetoplastea</taxon>
        <taxon>Metakinetoplastina</taxon>
        <taxon>Trypanosomatida</taxon>
        <taxon>Trypanosomatidae</taxon>
        <taxon>Strigomonadinae</taxon>
        <taxon>Strigomonas</taxon>
    </lineage>
</organism>
<dbReference type="EMBL" id="ATMH01009324">
    <property type="protein sequence ID" value="EPY19711.1"/>
    <property type="molecule type" value="Genomic_DNA"/>
</dbReference>
<sequence length="414" mass="43473">MQYLIESSSPLAAAVAYALEHVLSVPASSLVQPSDAFGVRCEGATHYGVVPVLQALRKAATTAEQQAFLGAPGSLTAAYVNQWANTAALLSADASYLQRSPATYQSLAKSIYADVDAMIDGGESRVGFLAATPRATVADVLLYAALHNHPEHAQVGAVAMAWSVAAQTDPYLASIVSPHVHASGAKKVQAAAAAAVTYVKPSEEEIQRRRAEKEKAKAEKEKAKAAAGQGSSAGPAKAAAKAAAGHTKGAKEEDVASLEVRVGRFANVRPHPEADRLYVEDMLLQDGARRTIVSGLVDHYPVDQLNDTLCLVVCNMKPKPLKGVMSEGMVVCACTDTDVRLVRPPAGAQQGDRIVFGTATADDAAPAVLSGHKMTELLSHLHTDADGTVCWKELKATHKGTPVAIPEMKNCTVR</sequence>
<dbReference type="Pfam" id="PF01588">
    <property type="entry name" value="tRNA_bind"/>
    <property type="match status" value="1"/>
</dbReference>
<dbReference type="PANTHER" id="PTHR11586">
    <property type="entry name" value="TRNA-AMINOACYLATION COFACTOR ARC1 FAMILY MEMBER"/>
    <property type="match status" value="1"/>
</dbReference>
<proteinExistence type="predicted"/>
<keyword evidence="2 3" id="KW-0694">RNA-binding</keyword>
<name>S9U8W4_9TRYP</name>
<evidence type="ECO:0000313" key="8">
    <source>
        <dbReference type="Proteomes" id="UP000015354"/>
    </source>
</evidence>
<feature type="compositionally biased region" description="Basic and acidic residues" evidence="4">
    <location>
        <begin position="202"/>
        <end position="224"/>
    </location>
</feature>
<dbReference type="PROSITE" id="PS50886">
    <property type="entry name" value="TRBD"/>
    <property type="match status" value="1"/>
</dbReference>
<dbReference type="SUPFAM" id="SSF50249">
    <property type="entry name" value="Nucleic acid-binding proteins"/>
    <property type="match status" value="1"/>
</dbReference>
<evidence type="ECO:0000256" key="3">
    <source>
        <dbReference type="PROSITE-ProRule" id="PRU00209"/>
    </source>
</evidence>
<evidence type="ECO:0000259" key="5">
    <source>
        <dbReference type="PROSITE" id="PS50886"/>
    </source>
</evidence>
<dbReference type="EMBL" id="ATMH01005879">
    <property type="protein sequence ID" value="EPY27182.1"/>
    <property type="molecule type" value="Genomic_DNA"/>
</dbReference>
<keyword evidence="1 3" id="KW-0820">tRNA-binding</keyword>
<evidence type="ECO:0000313" key="6">
    <source>
        <dbReference type="EMBL" id="EPY19711.1"/>
    </source>
</evidence>